<comment type="caution">
    <text evidence="1">The sequence shown here is derived from an EMBL/GenBank/DDBJ whole genome shotgun (WGS) entry which is preliminary data.</text>
</comment>
<gene>
    <name evidence="1" type="ORF">RH857_12375</name>
</gene>
<keyword evidence="2" id="KW-1185">Reference proteome</keyword>
<evidence type="ECO:0000313" key="1">
    <source>
        <dbReference type="EMBL" id="MDR5712915.1"/>
    </source>
</evidence>
<name>A0ABU1FW57_9MICC</name>
<evidence type="ECO:0000313" key="2">
    <source>
        <dbReference type="Proteomes" id="UP001260872"/>
    </source>
</evidence>
<accession>A0ABU1FW57</accession>
<protein>
    <submittedName>
        <fullName evidence="1">Uncharacterized protein</fullName>
    </submittedName>
</protein>
<dbReference type="EMBL" id="JAVKGT010000042">
    <property type="protein sequence ID" value="MDR5712915.1"/>
    <property type="molecule type" value="Genomic_DNA"/>
</dbReference>
<dbReference type="RefSeq" id="WP_310538282.1">
    <property type="nucleotide sequence ID" value="NZ_BAAAOC010000006.1"/>
</dbReference>
<sequence length="55" mass="6332">MHQTFSLSDLLVAREHFAAMWATATADRRDGYRARLAHCDRLIDQAIGYTPQRRA</sequence>
<proteinExistence type="predicted"/>
<dbReference type="Proteomes" id="UP001260872">
    <property type="component" value="Unassembled WGS sequence"/>
</dbReference>
<reference evidence="2" key="1">
    <citation type="submission" date="2023-07" db="EMBL/GenBank/DDBJ databases">
        <title>Description of three actinobacteria isolated from air of manufacturing shop in a pharmaceutical factory.</title>
        <authorList>
            <person name="Zhang D.-F."/>
        </authorList>
    </citation>
    <scope>NUCLEOTIDE SEQUENCE [LARGE SCALE GENOMIC DNA]</scope>
    <source>
        <strain evidence="2">CCTCC AB 207010</strain>
    </source>
</reference>
<organism evidence="1 2">
    <name type="scientific">Nesterenkonia flava</name>
    <dbReference type="NCBI Taxonomy" id="469799"/>
    <lineage>
        <taxon>Bacteria</taxon>
        <taxon>Bacillati</taxon>
        <taxon>Actinomycetota</taxon>
        <taxon>Actinomycetes</taxon>
        <taxon>Micrococcales</taxon>
        <taxon>Micrococcaceae</taxon>
        <taxon>Nesterenkonia</taxon>
    </lineage>
</organism>